<name>A0ABV1IF51_9ACTN</name>
<reference evidence="2 3" key="1">
    <citation type="submission" date="2024-04" db="EMBL/GenBank/DDBJ databases">
        <title>Human intestinal bacterial collection.</title>
        <authorList>
            <person name="Pauvert C."/>
            <person name="Hitch T.C.A."/>
            <person name="Clavel T."/>
        </authorList>
    </citation>
    <scope>NUCLEOTIDE SEQUENCE [LARGE SCALE GENOMIC DNA]</scope>
    <source>
        <strain evidence="2 3">CLA-AA-H197</strain>
    </source>
</reference>
<feature type="domain" description="LicD/FKTN/FKRP nucleotidyltransferase" evidence="1">
    <location>
        <begin position="30"/>
        <end position="144"/>
    </location>
</feature>
<accession>A0ABV1IF51</accession>
<comment type="caution">
    <text evidence="2">The sequence shown here is derived from an EMBL/GenBank/DDBJ whole genome shotgun (WGS) entry which is preliminary data.</text>
</comment>
<dbReference type="InterPro" id="IPR052942">
    <property type="entry name" value="LPS_cholinephosphotransferase"/>
</dbReference>
<dbReference type="RefSeq" id="WP_349182064.1">
    <property type="nucleotide sequence ID" value="NZ_JBBNGS010000006.1"/>
</dbReference>
<keyword evidence="3" id="KW-1185">Reference proteome</keyword>
<evidence type="ECO:0000259" key="1">
    <source>
        <dbReference type="Pfam" id="PF04991"/>
    </source>
</evidence>
<organism evidence="2 3">
    <name type="scientific">Paratractidigestivibacter faecalis</name>
    <dbReference type="NCBI Taxonomy" id="2292441"/>
    <lineage>
        <taxon>Bacteria</taxon>
        <taxon>Bacillati</taxon>
        <taxon>Actinomycetota</taxon>
        <taxon>Coriobacteriia</taxon>
        <taxon>Coriobacteriales</taxon>
        <taxon>Atopobiaceae</taxon>
        <taxon>Paratractidigestivibacter</taxon>
    </lineage>
</organism>
<sequence length="284" mass="32708">MAFKEYENPEELAKVQELSTRILGELDRVCRKLGINYAVYGGTAIGAVRHKGFIPWDDDVDVCLERSEYERFLREAPSELGDEFEIVNSRTRDDFPCTYSYLTLKNTVMIPEFYRACTYEKPISIDVFPLDAASDDQREYKRQARKTWIWGRLMFLRATPAPYLPFDGAKKAVVLAMCGLAHGALKLFGAKAPWIQGKWEAAARACEGQQTAWIADFSDRSPLDWAVTREELQDTIDVPFENITVRLPRAYDAILTRGYGDYMKLPPVEKRKNHYPYRLDFGPY</sequence>
<dbReference type="EMBL" id="JBBNGS010000006">
    <property type="protein sequence ID" value="MEQ2637529.1"/>
    <property type="molecule type" value="Genomic_DNA"/>
</dbReference>
<evidence type="ECO:0000313" key="2">
    <source>
        <dbReference type="EMBL" id="MEQ2637529.1"/>
    </source>
</evidence>
<dbReference type="Pfam" id="PF04991">
    <property type="entry name" value="LicD"/>
    <property type="match status" value="1"/>
</dbReference>
<protein>
    <submittedName>
        <fullName evidence="2">LicD family protein</fullName>
    </submittedName>
</protein>
<proteinExistence type="predicted"/>
<dbReference type="Proteomes" id="UP001478817">
    <property type="component" value="Unassembled WGS sequence"/>
</dbReference>
<gene>
    <name evidence="2" type="ORF">AAAT05_04140</name>
</gene>
<evidence type="ECO:0000313" key="3">
    <source>
        <dbReference type="Proteomes" id="UP001478817"/>
    </source>
</evidence>
<dbReference type="PANTHER" id="PTHR43404">
    <property type="entry name" value="LIPOPOLYSACCHARIDE CHOLINEPHOSPHOTRANSFERASE LICD"/>
    <property type="match status" value="1"/>
</dbReference>
<dbReference type="PANTHER" id="PTHR43404:SF2">
    <property type="entry name" value="LIPOPOLYSACCHARIDE CHOLINEPHOSPHOTRANSFERASE LICD"/>
    <property type="match status" value="1"/>
</dbReference>
<dbReference type="InterPro" id="IPR007074">
    <property type="entry name" value="LicD/FKTN/FKRP_NTP_transf"/>
</dbReference>